<protein>
    <submittedName>
        <fullName evidence="2">Uncharacterized protein</fullName>
    </submittedName>
</protein>
<gene>
    <name evidence="2" type="ORF">BGW38_000035</name>
</gene>
<keyword evidence="3" id="KW-1185">Reference proteome</keyword>
<evidence type="ECO:0000313" key="3">
    <source>
        <dbReference type="Proteomes" id="UP000780801"/>
    </source>
</evidence>
<keyword evidence="1" id="KW-0732">Signal</keyword>
<evidence type="ECO:0000256" key="1">
    <source>
        <dbReference type="SAM" id="SignalP"/>
    </source>
</evidence>
<proteinExistence type="predicted"/>
<feature type="chain" id="PRO_5040258165" evidence="1">
    <location>
        <begin position="23"/>
        <end position="102"/>
    </location>
</feature>
<accession>A0A9P6G2I6</accession>
<comment type="caution">
    <text evidence="2">The sequence shown here is derived from an EMBL/GenBank/DDBJ whole genome shotgun (WGS) entry which is preliminary data.</text>
</comment>
<sequence length="102" mass="10992">MQLSIPALALLIVATFGTMAAAQDDLVKYGICTCFKPKYDASCCLLVKGGQFGNVCDTPDFGDSVQKYKNCCYGSGGTIKCKVGYRDPSHVWPPEDTYNCSS</sequence>
<name>A0A9P6G2I6_9FUNG</name>
<dbReference type="AlphaFoldDB" id="A0A9P6G2I6"/>
<reference evidence="2" key="1">
    <citation type="journal article" date="2020" name="Fungal Divers.">
        <title>Resolving the Mortierellaceae phylogeny through synthesis of multi-gene phylogenetics and phylogenomics.</title>
        <authorList>
            <person name="Vandepol N."/>
            <person name="Liber J."/>
            <person name="Desiro A."/>
            <person name="Na H."/>
            <person name="Kennedy M."/>
            <person name="Barry K."/>
            <person name="Grigoriev I.V."/>
            <person name="Miller A.N."/>
            <person name="O'Donnell K."/>
            <person name="Stajich J.E."/>
            <person name="Bonito G."/>
        </authorList>
    </citation>
    <scope>NUCLEOTIDE SEQUENCE</scope>
    <source>
        <strain evidence="2">KOD1015</strain>
    </source>
</reference>
<evidence type="ECO:0000313" key="2">
    <source>
        <dbReference type="EMBL" id="KAF9585919.1"/>
    </source>
</evidence>
<dbReference type="Proteomes" id="UP000780801">
    <property type="component" value="Unassembled WGS sequence"/>
</dbReference>
<feature type="signal peptide" evidence="1">
    <location>
        <begin position="1"/>
        <end position="22"/>
    </location>
</feature>
<organism evidence="2 3">
    <name type="scientific">Lunasporangiospora selenospora</name>
    <dbReference type="NCBI Taxonomy" id="979761"/>
    <lineage>
        <taxon>Eukaryota</taxon>
        <taxon>Fungi</taxon>
        <taxon>Fungi incertae sedis</taxon>
        <taxon>Mucoromycota</taxon>
        <taxon>Mortierellomycotina</taxon>
        <taxon>Mortierellomycetes</taxon>
        <taxon>Mortierellales</taxon>
        <taxon>Mortierellaceae</taxon>
        <taxon>Lunasporangiospora</taxon>
    </lineage>
</organism>
<dbReference type="EMBL" id="JAABOA010000100">
    <property type="protein sequence ID" value="KAF9585919.1"/>
    <property type="molecule type" value="Genomic_DNA"/>
</dbReference>
<dbReference type="OrthoDB" id="2390373at2759"/>